<proteinExistence type="predicted"/>
<reference evidence="1" key="1">
    <citation type="submission" date="2022-02" db="EMBL/GenBank/DDBJ databases">
        <title>Plant Genome Project.</title>
        <authorList>
            <person name="Zhang R.-G."/>
        </authorList>
    </citation>
    <scope>NUCLEOTIDE SEQUENCE</scope>
    <source>
        <strain evidence="1">AT1</strain>
    </source>
</reference>
<gene>
    <name evidence="1" type="ORF">RHMOL_Rhmol11G0038700</name>
</gene>
<evidence type="ECO:0000313" key="1">
    <source>
        <dbReference type="EMBL" id="KAI8530216.1"/>
    </source>
</evidence>
<name>A0ACC0LNB7_RHOML</name>
<comment type="caution">
    <text evidence="1">The sequence shown here is derived from an EMBL/GenBank/DDBJ whole genome shotgun (WGS) entry which is preliminary data.</text>
</comment>
<dbReference type="EMBL" id="CM046398">
    <property type="protein sequence ID" value="KAI8530216.1"/>
    <property type="molecule type" value="Genomic_DNA"/>
</dbReference>
<sequence length="344" mass="39132">MDVQELISEDRLAKICVDRMQLVFKPHLVTHHFPDFSALYEAARNLNETVEPPLPPPRYQHSPRGRQLGSKQTAYAASGPPPSRSRGYPAKCPKYNEPPPLPVTATEAQAFLDAWIQDGKVSLPEANKEPTRRDMEHPDYCIYHRMVRHPTKDCWGLPTFFEKFMVEEAVELTATKYVLRNPLPNHKDNGKAVMMVTISHHEENEEPSSCEIANIEGPEYPNFEERRASSLQNCTKFKCVPCSIAEIFPEEAIEDWRTPISNELKSPSAAITLNNLKHFTIYQGVLYYRGSGGLLARCIGEEEAKIKVQEVHEQSCGTGDITLYRRLQRQGYYWPTMATDAAEL</sequence>
<dbReference type="Proteomes" id="UP001062846">
    <property type="component" value="Chromosome 11"/>
</dbReference>
<keyword evidence="2" id="KW-1185">Reference proteome</keyword>
<evidence type="ECO:0000313" key="2">
    <source>
        <dbReference type="Proteomes" id="UP001062846"/>
    </source>
</evidence>
<protein>
    <submittedName>
        <fullName evidence="1">Uncharacterized protein</fullName>
    </submittedName>
</protein>
<organism evidence="1 2">
    <name type="scientific">Rhododendron molle</name>
    <name type="common">Chinese azalea</name>
    <name type="synonym">Azalea mollis</name>
    <dbReference type="NCBI Taxonomy" id="49168"/>
    <lineage>
        <taxon>Eukaryota</taxon>
        <taxon>Viridiplantae</taxon>
        <taxon>Streptophyta</taxon>
        <taxon>Embryophyta</taxon>
        <taxon>Tracheophyta</taxon>
        <taxon>Spermatophyta</taxon>
        <taxon>Magnoliopsida</taxon>
        <taxon>eudicotyledons</taxon>
        <taxon>Gunneridae</taxon>
        <taxon>Pentapetalae</taxon>
        <taxon>asterids</taxon>
        <taxon>Ericales</taxon>
        <taxon>Ericaceae</taxon>
        <taxon>Ericoideae</taxon>
        <taxon>Rhodoreae</taxon>
        <taxon>Rhododendron</taxon>
    </lineage>
</organism>
<accession>A0ACC0LNB7</accession>